<proteinExistence type="predicted"/>
<name>A0ABN2RMS5_9ACTN</name>
<comment type="caution">
    <text evidence="1">The sequence shown here is derived from an EMBL/GenBank/DDBJ whole genome shotgun (WGS) entry which is preliminary data.</text>
</comment>
<evidence type="ECO:0000313" key="1">
    <source>
        <dbReference type="EMBL" id="GAA1971450.1"/>
    </source>
</evidence>
<keyword evidence="2" id="KW-1185">Reference proteome</keyword>
<reference evidence="1 2" key="1">
    <citation type="journal article" date="2019" name="Int. J. Syst. Evol. Microbiol.">
        <title>The Global Catalogue of Microorganisms (GCM) 10K type strain sequencing project: providing services to taxonomists for standard genome sequencing and annotation.</title>
        <authorList>
            <consortium name="The Broad Institute Genomics Platform"/>
            <consortium name="The Broad Institute Genome Sequencing Center for Infectious Disease"/>
            <person name="Wu L."/>
            <person name="Ma J."/>
        </authorList>
    </citation>
    <scope>NUCLEOTIDE SEQUENCE [LARGE SCALE GENOMIC DNA]</scope>
    <source>
        <strain evidence="1 2">JCM 15309</strain>
    </source>
</reference>
<gene>
    <name evidence="1" type="ORF">GCM10009798_35410</name>
</gene>
<dbReference type="EMBL" id="BAAAPB010000004">
    <property type="protein sequence ID" value="GAA1971450.1"/>
    <property type="molecule type" value="Genomic_DNA"/>
</dbReference>
<sequence length="70" mass="7394">MIIAPLAFAENFGVKGTVAAASLTCGDPTTSRVATPSRSASSEIRRRGRRGARCILRSLICGALFVPFHC</sequence>
<dbReference type="Proteomes" id="UP001500571">
    <property type="component" value="Unassembled WGS sequence"/>
</dbReference>
<accession>A0ABN2RMS5</accession>
<evidence type="ECO:0000313" key="2">
    <source>
        <dbReference type="Proteomes" id="UP001500571"/>
    </source>
</evidence>
<organism evidence="1 2">
    <name type="scientific">Nocardioides panacihumi</name>
    <dbReference type="NCBI Taxonomy" id="400774"/>
    <lineage>
        <taxon>Bacteria</taxon>
        <taxon>Bacillati</taxon>
        <taxon>Actinomycetota</taxon>
        <taxon>Actinomycetes</taxon>
        <taxon>Propionibacteriales</taxon>
        <taxon>Nocardioidaceae</taxon>
        <taxon>Nocardioides</taxon>
    </lineage>
</organism>
<protein>
    <submittedName>
        <fullName evidence="1">Uncharacterized protein</fullName>
    </submittedName>
</protein>